<reference evidence="1" key="1">
    <citation type="submission" date="2021-04" db="EMBL/GenBank/DDBJ databases">
        <title>Sinoanaerobacter chloroacetimidivorans sp. nov., an obligate anaerobic bacterium isolated from anaerobic sludge.</title>
        <authorList>
            <person name="Bao Y."/>
        </authorList>
    </citation>
    <scope>NUCLEOTIDE SEQUENCE</scope>
    <source>
        <strain evidence="1">BAD-6</strain>
    </source>
</reference>
<accession>A0A8J8B366</accession>
<organism evidence="1 2">
    <name type="scientific">Sinanaerobacter chloroacetimidivorans</name>
    <dbReference type="NCBI Taxonomy" id="2818044"/>
    <lineage>
        <taxon>Bacteria</taxon>
        <taxon>Bacillati</taxon>
        <taxon>Bacillota</taxon>
        <taxon>Clostridia</taxon>
        <taxon>Peptostreptococcales</taxon>
        <taxon>Anaerovoracaceae</taxon>
        <taxon>Sinanaerobacter</taxon>
    </lineage>
</organism>
<dbReference type="EMBL" id="JAGSND010000013">
    <property type="protein sequence ID" value="MBR0599437.1"/>
    <property type="molecule type" value="Genomic_DNA"/>
</dbReference>
<keyword evidence="2" id="KW-1185">Reference proteome</keyword>
<name>A0A8J8B366_9FIRM</name>
<sequence>MSKVFVEVNAHFNIDGIMVPRSIVWEDGRTFLIDKVIDVRRAASLKAGGQGIRYTCMIAGKERYLYYENPGWFVEGK</sequence>
<comment type="caution">
    <text evidence="1">The sequence shown here is derived from an EMBL/GenBank/DDBJ whole genome shotgun (WGS) entry which is preliminary data.</text>
</comment>
<dbReference type="Proteomes" id="UP000675664">
    <property type="component" value="Unassembled WGS sequence"/>
</dbReference>
<evidence type="ECO:0000313" key="2">
    <source>
        <dbReference type="Proteomes" id="UP000675664"/>
    </source>
</evidence>
<protein>
    <submittedName>
        <fullName evidence="1">Uncharacterized protein</fullName>
    </submittedName>
</protein>
<evidence type="ECO:0000313" key="1">
    <source>
        <dbReference type="EMBL" id="MBR0599437.1"/>
    </source>
</evidence>
<proteinExistence type="predicted"/>
<gene>
    <name evidence="1" type="ORF">KCX82_16240</name>
</gene>
<dbReference type="RefSeq" id="WP_227019572.1">
    <property type="nucleotide sequence ID" value="NZ_JAGSND010000013.1"/>
</dbReference>
<reference evidence="1" key="2">
    <citation type="submission" date="2021-04" db="EMBL/GenBank/DDBJ databases">
        <authorList>
            <person name="Liu J."/>
        </authorList>
    </citation>
    <scope>NUCLEOTIDE SEQUENCE</scope>
    <source>
        <strain evidence="1">BAD-6</strain>
    </source>
</reference>
<dbReference type="AlphaFoldDB" id="A0A8J8B366"/>